<dbReference type="PANTHER" id="PTHR23240:SF35">
    <property type="entry name" value="DNA REPAIR METALLO-BETA-LACTAMASE FAMILY PROTEIN-RELATED"/>
    <property type="match status" value="1"/>
</dbReference>
<dbReference type="Gene3D" id="3.40.50.12650">
    <property type="match status" value="1"/>
</dbReference>
<reference evidence="8 9" key="1">
    <citation type="journal article" date="2018" name="Mol. Biol. Evol.">
        <title>Analysis of the draft genome of the red seaweed Gracilariopsis chorda provides insights into genome size evolution in Rhodophyta.</title>
        <authorList>
            <person name="Lee J."/>
            <person name="Yang E.C."/>
            <person name="Graf L."/>
            <person name="Yang J.H."/>
            <person name="Qiu H."/>
            <person name="Zel Zion U."/>
            <person name="Chan C.X."/>
            <person name="Stephens T.G."/>
            <person name="Weber A.P.M."/>
            <person name="Boo G.H."/>
            <person name="Boo S.M."/>
            <person name="Kim K.M."/>
            <person name="Shin Y."/>
            <person name="Jung M."/>
            <person name="Lee S.J."/>
            <person name="Yim H.S."/>
            <person name="Lee J.H."/>
            <person name="Bhattacharya D."/>
            <person name="Yoon H.S."/>
        </authorList>
    </citation>
    <scope>NUCLEOTIDE SEQUENCE [LARGE SCALE GENOMIC DNA]</scope>
    <source>
        <strain evidence="8 9">SKKU-2015</strain>
        <tissue evidence="8">Whole body</tissue>
    </source>
</reference>
<comment type="caution">
    <text evidence="8">The sequence shown here is derived from an EMBL/GenBank/DDBJ whole genome shotgun (WGS) entry which is preliminary data.</text>
</comment>
<evidence type="ECO:0000256" key="4">
    <source>
        <dbReference type="ARBA" id="ARBA00023204"/>
    </source>
</evidence>
<dbReference type="GO" id="GO:0006303">
    <property type="term" value="P:double-strand break repair via nonhomologous end joining"/>
    <property type="evidence" value="ECO:0007669"/>
    <property type="project" value="TreeGrafter"/>
</dbReference>
<keyword evidence="4" id="KW-0234">DNA repair</keyword>
<evidence type="ECO:0000256" key="3">
    <source>
        <dbReference type="ARBA" id="ARBA00022763"/>
    </source>
</evidence>
<dbReference type="OrthoDB" id="262529at2759"/>
<evidence type="ECO:0000256" key="2">
    <source>
        <dbReference type="ARBA" id="ARBA00010304"/>
    </source>
</evidence>
<proteinExistence type="inferred from homology"/>
<dbReference type="InterPro" id="IPR011084">
    <property type="entry name" value="DRMBL"/>
</dbReference>
<evidence type="ECO:0000313" key="9">
    <source>
        <dbReference type="Proteomes" id="UP000247409"/>
    </source>
</evidence>
<evidence type="ECO:0000256" key="6">
    <source>
        <dbReference type="SAM" id="MobiDB-lite"/>
    </source>
</evidence>
<feature type="region of interest" description="Disordered" evidence="6">
    <location>
        <begin position="87"/>
        <end position="117"/>
    </location>
</feature>
<comment type="subcellular location">
    <subcellularLocation>
        <location evidence="1">Nucleus</location>
    </subcellularLocation>
</comment>
<evidence type="ECO:0000256" key="1">
    <source>
        <dbReference type="ARBA" id="ARBA00004123"/>
    </source>
</evidence>
<organism evidence="8 9">
    <name type="scientific">Gracilariopsis chorda</name>
    <dbReference type="NCBI Taxonomy" id="448386"/>
    <lineage>
        <taxon>Eukaryota</taxon>
        <taxon>Rhodophyta</taxon>
        <taxon>Florideophyceae</taxon>
        <taxon>Rhodymeniophycidae</taxon>
        <taxon>Gracilariales</taxon>
        <taxon>Gracilariaceae</taxon>
        <taxon>Gracilariopsis</taxon>
    </lineage>
</organism>
<dbReference type="PANTHER" id="PTHR23240">
    <property type="entry name" value="DNA CROSS-LINK REPAIR PROTEIN PSO2/SNM1-RELATED"/>
    <property type="match status" value="1"/>
</dbReference>
<sequence length="117" mass="13358">MNALNPPALREYLKRNSLSQRFIGRALIVCFRPTGWTFNASRSSARSVRPHDNAVMFQLPYSEHSSFDELCKFVKWLKPRRLIPMVGARSPEKSEQMKSMLAHRDRPLADQSAAAPS</sequence>
<dbReference type="Pfam" id="PF07522">
    <property type="entry name" value="DRMBL"/>
    <property type="match status" value="1"/>
</dbReference>
<dbReference type="GO" id="GO:0036297">
    <property type="term" value="P:interstrand cross-link repair"/>
    <property type="evidence" value="ECO:0007669"/>
    <property type="project" value="TreeGrafter"/>
</dbReference>
<dbReference type="EMBL" id="NBIV01000021">
    <property type="protein sequence ID" value="PXF47675.1"/>
    <property type="molecule type" value="Genomic_DNA"/>
</dbReference>
<evidence type="ECO:0000259" key="7">
    <source>
        <dbReference type="Pfam" id="PF07522"/>
    </source>
</evidence>
<dbReference type="Proteomes" id="UP000247409">
    <property type="component" value="Unassembled WGS sequence"/>
</dbReference>
<feature type="domain" description="DNA repair metallo-beta-lactamase" evidence="7">
    <location>
        <begin position="3"/>
        <end position="86"/>
    </location>
</feature>
<evidence type="ECO:0000256" key="5">
    <source>
        <dbReference type="ARBA" id="ARBA00023242"/>
    </source>
</evidence>
<evidence type="ECO:0000313" key="8">
    <source>
        <dbReference type="EMBL" id="PXF47675.1"/>
    </source>
</evidence>
<dbReference type="GO" id="GO:0005634">
    <property type="term" value="C:nucleus"/>
    <property type="evidence" value="ECO:0007669"/>
    <property type="project" value="UniProtKB-SubCell"/>
</dbReference>
<name>A0A2V3J019_9FLOR</name>
<feature type="compositionally biased region" description="Basic and acidic residues" evidence="6">
    <location>
        <begin position="90"/>
        <end position="108"/>
    </location>
</feature>
<dbReference type="InterPro" id="IPR036866">
    <property type="entry name" value="RibonucZ/Hydroxyglut_hydro"/>
</dbReference>
<keyword evidence="9" id="KW-1185">Reference proteome</keyword>
<gene>
    <name evidence="8" type="ORF">BWQ96_02537</name>
</gene>
<dbReference type="SUPFAM" id="SSF56281">
    <property type="entry name" value="Metallo-hydrolase/oxidoreductase"/>
    <property type="match status" value="1"/>
</dbReference>
<keyword evidence="5" id="KW-0539">Nucleus</keyword>
<comment type="similarity">
    <text evidence="2">Belongs to the DNA repair metallo-beta-lactamase (DRMBL) family.</text>
</comment>
<dbReference type="AlphaFoldDB" id="A0A2V3J019"/>
<protein>
    <submittedName>
        <fullName evidence="8">DNA cross-link repair 1A protein</fullName>
    </submittedName>
</protein>
<keyword evidence="3" id="KW-0227">DNA damage</keyword>
<dbReference type="GO" id="GO:0035312">
    <property type="term" value="F:5'-3' DNA exonuclease activity"/>
    <property type="evidence" value="ECO:0007669"/>
    <property type="project" value="TreeGrafter"/>
</dbReference>
<accession>A0A2V3J019</accession>
<dbReference type="GO" id="GO:0003684">
    <property type="term" value="F:damaged DNA binding"/>
    <property type="evidence" value="ECO:0007669"/>
    <property type="project" value="TreeGrafter"/>
</dbReference>
<dbReference type="STRING" id="448386.A0A2V3J019"/>